<comment type="caution">
    <text evidence="1">The sequence shown here is derived from an EMBL/GenBank/DDBJ whole genome shotgun (WGS) entry which is preliminary data.</text>
</comment>
<dbReference type="RefSeq" id="WP_376976506.1">
    <property type="nucleotide sequence ID" value="NZ_JBHSDQ010000001.1"/>
</dbReference>
<dbReference type="PANTHER" id="PTHR43179">
    <property type="entry name" value="RHAMNOSYLTRANSFERASE WBBL"/>
    <property type="match status" value="1"/>
</dbReference>
<gene>
    <name evidence="1" type="ORF">ACFO0G_03950</name>
</gene>
<dbReference type="Proteomes" id="UP001595778">
    <property type="component" value="Unassembled WGS sequence"/>
</dbReference>
<dbReference type="PANTHER" id="PTHR43179:SF7">
    <property type="entry name" value="RHAMNOSYLTRANSFERASE WBBL"/>
    <property type="match status" value="1"/>
</dbReference>
<name>A0ABV8WJA8_9MICC</name>
<evidence type="ECO:0000313" key="1">
    <source>
        <dbReference type="EMBL" id="MFC4395233.1"/>
    </source>
</evidence>
<dbReference type="SUPFAM" id="SSF53448">
    <property type="entry name" value="Nucleotide-diphospho-sugar transferases"/>
    <property type="match status" value="1"/>
</dbReference>
<keyword evidence="2" id="KW-1185">Reference proteome</keyword>
<accession>A0ABV8WJA8</accession>
<dbReference type="Gene3D" id="3.90.550.10">
    <property type="entry name" value="Spore Coat Polysaccharide Biosynthesis Protein SpsA, Chain A"/>
    <property type="match status" value="1"/>
</dbReference>
<dbReference type="EMBL" id="JBHSDQ010000001">
    <property type="protein sequence ID" value="MFC4395233.1"/>
    <property type="molecule type" value="Genomic_DNA"/>
</dbReference>
<protein>
    <recommendedName>
        <fullName evidence="3">Glycosyltransferase family 2 protein</fullName>
    </recommendedName>
</protein>
<sequence length="321" mass="34867">MSRQLANLAWTSESDSEAPLLGISIVNYFSSESVSRLLDSLRLFAGANKVLVVIVDNSNDNNNCEPDLLKKSAKAATTATFRVEVLPAASNLGYGAGNNMGMRCLIDRGVKLLWVLNPDTVVSGSASLFLEEIASSTASLWSTCTVEDGKTSHGFGFINTLTGKSTKRDCEVAAVGKFNMSYPSGHSIVFTREAWESLGGFDEDYFLFMEEADLTLRSLHQGLKIGSLQCVSVHHNQGLTTGSTTNLETKSLIAFTEATKSRVIFFRKFFPLRIPLLLLSRYVYALKVYCKGNAAGAKGIVSGITSGLFRQLKDKDRSVGK</sequence>
<proteinExistence type="predicted"/>
<reference evidence="2" key="1">
    <citation type="journal article" date="2019" name="Int. J. Syst. Evol. Microbiol.">
        <title>The Global Catalogue of Microorganisms (GCM) 10K type strain sequencing project: providing services to taxonomists for standard genome sequencing and annotation.</title>
        <authorList>
            <consortium name="The Broad Institute Genomics Platform"/>
            <consortium name="The Broad Institute Genome Sequencing Center for Infectious Disease"/>
            <person name="Wu L."/>
            <person name="Ma J."/>
        </authorList>
    </citation>
    <scope>NUCLEOTIDE SEQUENCE [LARGE SCALE GENOMIC DNA]</scope>
    <source>
        <strain evidence="2">PJ61</strain>
    </source>
</reference>
<evidence type="ECO:0008006" key="3">
    <source>
        <dbReference type="Google" id="ProtNLM"/>
    </source>
</evidence>
<evidence type="ECO:0000313" key="2">
    <source>
        <dbReference type="Proteomes" id="UP001595778"/>
    </source>
</evidence>
<organism evidence="1 2">
    <name type="scientific">Arthrobacter sedimenti</name>
    <dbReference type="NCBI Taxonomy" id="2694931"/>
    <lineage>
        <taxon>Bacteria</taxon>
        <taxon>Bacillati</taxon>
        <taxon>Actinomycetota</taxon>
        <taxon>Actinomycetes</taxon>
        <taxon>Micrococcales</taxon>
        <taxon>Micrococcaceae</taxon>
        <taxon>Arthrobacter</taxon>
    </lineage>
</organism>
<dbReference type="InterPro" id="IPR029044">
    <property type="entry name" value="Nucleotide-diphossugar_trans"/>
</dbReference>